<proteinExistence type="predicted"/>
<dbReference type="PANTHER" id="PTHR33127">
    <property type="entry name" value="TRANSMEMBRANE PROTEIN"/>
    <property type="match status" value="1"/>
</dbReference>
<dbReference type="Gramene" id="Dexi9A01G0025760.1">
    <property type="protein sequence ID" value="Dexi9A01G0025760.1:cds"/>
    <property type="gene ID" value="Dexi9A01G0025760"/>
</dbReference>
<sequence>MAMFAVERNSKTRLLLDVSSGKIRGLSSSVFFPDATCAFENGGWLLMLQRKPPSGFFTERAAGAVFLLHPGTGRRLDLPPYDSSSDDELFVFHVDSHGTPLVATRVETLGFVPTVHVACPGDTYWSVYEHDTTDIAVVDPPPPRGESRATPRRRQRRLLDPASFVDVALLGTQAVFLDANGEVVVFDLAETAWRRRTPAVRPDSGFGQYARSLVAAGGEVLLVSRPRRTAAEKNAFRFFKLDMEALEWSPLERRELEDTSWFLRRGQSFRAKDTGRRRVYTFSGPEHCGGGGGSVAAEASVAAGSFSLGQGMSMKAITNVYACDLDDGSVEMVMPASIVTEAHHWVRPSVFATPAT</sequence>
<name>A0A835A945_9POAL</name>
<gene>
    <name evidence="2" type="ORF">HU200_060549</name>
</gene>
<feature type="domain" description="KIB1-4 beta-propeller" evidence="1">
    <location>
        <begin position="31"/>
        <end position="274"/>
    </location>
</feature>
<keyword evidence="3" id="KW-1185">Reference proteome</keyword>
<organism evidence="2 3">
    <name type="scientific">Digitaria exilis</name>
    <dbReference type="NCBI Taxonomy" id="1010633"/>
    <lineage>
        <taxon>Eukaryota</taxon>
        <taxon>Viridiplantae</taxon>
        <taxon>Streptophyta</taxon>
        <taxon>Embryophyta</taxon>
        <taxon>Tracheophyta</taxon>
        <taxon>Spermatophyta</taxon>
        <taxon>Magnoliopsida</taxon>
        <taxon>Liliopsida</taxon>
        <taxon>Poales</taxon>
        <taxon>Poaceae</taxon>
        <taxon>PACMAD clade</taxon>
        <taxon>Panicoideae</taxon>
        <taxon>Panicodae</taxon>
        <taxon>Paniceae</taxon>
        <taxon>Anthephorinae</taxon>
        <taxon>Digitaria</taxon>
    </lineage>
</organism>
<dbReference type="Gramene" id="Dexi9A01G0025670.1">
    <property type="protein sequence ID" value="Dexi9A01G0025670.1:cds"/>
    <property type="gene ID" value="Dexi9A01G0025670"/>
</dbReference>
<dbReference type="OrthoDB" id="582752at2759"/>
<dbReference type="AlphaFoldDB" id="A0A835A945"/>
<reference evidence="2" key="1">
    <citation type="submission" date="2020-07" db="EMBL/GenBank/DDBJ databases">
        <title>Genome sequence and genetic diversity analysis of an under-domesticated orphan crop, white fonio (Digitaria exilis).</title>
        <authorList>
            <person name="Bennetzen J.L."/>
            <person name="Chen S."/>
            <person name="Ma X."/>
            <person name="Wang X."/>
            <person name="Yssel A.E.J."/>
            <person name="Chaluvadi S.R."/>
            <person name="Johnson M."/>
            <person name="Gangashetty P."/>
            <person name="Hamidou F."/>
            <person name="Sanogo M.D."/>
            <person name="Zwaenepoel A."/>
            <person name="Wallace J."/>
            <person name="Van De Peer Y."/>
            <person name="Van Deynze A."/>
        </authorList>
    </citation>
    <scope>NUCLEOTIDE SEQUENCE</scope>
    <source>
        <tissue evidence="2">Leaves</tissue>
    </source>
</reference>
<evidence type="ECO:0000313" key="2">
    <source>
        <dbReference type="EMBL" id="KAF8656682.1"/>
    </source>
</evidence>
<dbReference type="InterPro" id="IPR005174">
    <property type="entry name" value="KIB1-4_b-propeller"/>
</dbReference>
<dbReference type="EMBL" id="JACEFO010002538">
    <property type="protein sequence ID" value="KAF8656682.1"/>
    <property type="molecule type" value="Genomic_DNA"/>
</dbReference>
<evidence type="ECO:0000259" key="1">
    <source>
        <dbReference type="Pfam" id="PF03478"/>
    </source>
</evidence>
<evidence type="ECO:0000313" key="3">
    <source>
        <dbReference type="Proteomes" id="UP000636709"/>
    </source>
</evidence>
<comment type="caution">
    <text evidence="2">The sequence shown here is derived from an EMBL/GenBank/DDBJ whole genome shotgun (WGS) entry which is preliminary data.</text>
</comment>
<dbReference type="Proteomes" id="UP000636709">
    <property type="component" value="Unassembled WGS sequence"/>
</dbReference>
<protein>
    <recommendedName>
        <fullName evidence="1">KIB1-4 beta-propeller domain-containing protein</fullName>
    </recommendedName>
</protein>
<dbReference type="PANTHER" id="PTHR33127:SF53">
    <property type="entry name" value="OS06G0702200 PROTEIN"/>
    <property type="match status" value="1"/>
</dbReference>
<accession>A0A835A945</accession>
<dbReference type="Pfam" id="PF03478">
    <property type="entry name" value="Beta-prop_KIB1-4"/>
    <property type="match status" value="1"/>
</dbReference>